<dbReference type="Pfam" id="PF01535">
    <property type="entry name" value="PPR"/>
    <property type="match status" value="1"/>
</dbReference>
<organism evidence="5 6">
    <name type="scientific">Ziziphus jujuba var. spinosa</name>
    <dbReference type="NCBI Taxonomy" id="714518"/>
    <lineage>
        <taxon>Eukaryota</taxon>
        <taxon>Viridiplantae</taxon>
        <taxon>Streptophyta</taxon>
        <taxon>Embryophyta</taxon>
        <taxon>Tracheophyta</taxon>
        <taxon>Spermatophyta</taxon>
        <taxon>Magnoliopsida</taxon>
        <taxon>eudicotyledons</taxon>
        <taxon>Gunneridae</taxon>
        <taxon>Pentapetalae</taxon>
        <taxon>rosids</taxon>
        <taxon>fabids</taxon>
        <taxon>Rosales</taxon>
        <taxon>Rhamnaceae</taxon>
        <taxon>Paliureae</taxon>
        <taxon>Ziziphus</taxon>
    </lineage>
</organism>
<evidence type="ECO:0000256" key="2">
    <source>
        <dbReference type="ARBA" id="ARBA00022737"/>
    </source>
</evidence>
<dbReference type="GO" id="GO:0045727">
    <property type="term" value="P:positive regulation of translation"/>
    <property type="evidence" value="ECO:0007669"/>
    <property type="project" value="TreeGrafter"/>
</dbReference>
<accession>A0A978VZL8</accession>
<dbReference type="GO" id="GO:0042134">
    <property type="term" value="F:rRNA primary transcript binding"/>
    <property type="evidence" value="ECO:0007669"/>
    <property type="project" value="TreeGrafter"/>
</dbReference>
<evidence type="ECO:0000256" key="4">
    <source>
        <dbReference type="SAM" id="MobiDB-lite"/>
    </source>
</evidence>
<dbReference type="PANTHER" id="PTHR47447">
    <property type="entry name" value="OS03G0856100 PROTEIN"/>
    <property type="match status" value="1"/>
</dbReference>
<dbReference type="PROSITE" id="PS51375">
    <property type="entry name" value="PPR"/>
    <property type="match status" value="4"/>
</dbReference>
<dbReference type="Pfam" id="PF12854">
    <property type="entry name" value="PPR_1"/>
    <property type="match status" value="1"/>
</dbReference>
<comment type="similarity">
    <text evidence="1">Belongs to the PPR family. P subfamily.</text>
</comment>
<feature type="repeat" description="PPR" evidence="3">
    <location>
        <begin position="232"/>
        <end position="266"/>
    </location>
</feature>
<evidence type="ECO:0000313" key="5">
    <source>
        <dbReference type="EMBL" id="KAH7545152.1"/>
    </source>
</evidence>
<dbReference type="Gene3D" id="1.25.40.10">
    <property type="entry name" value="Tetratricopeptide repeat domain"/>
    <property type="match status" value="1"/>
</dbReference>
<dbReference type="Pfam" id="PF13041">
    <property type="entry name" value="PPR_2"/>
    <property type="match status" value="1"/>
</dbReference>
<dbReference type="SUPFAM" id="SSF81901">
    <property type="entry name" value="HCP-like"/>
    <property type="match status" value="1"/>
</dbReference>
<dbReference type="EMBL" id="JAEACU010000001">
    <property type="protein sequence ID" value="KAH7545152.1"/>
    <property type="molecule type" value="Genomic_DNA"/>
</dbReference>
<feature type="compositionally biased region" description="Polar residues" evidence="4">
    <location>
        <begin position="69"/>
        <end position="78"/>
    </location>
</feature>
<keyword evidence="2" id="KW-0677">Repeat</keyword>
<sequence length="368" mass="41630">MCSPNNLSRLVGFANRSFKSLRFPGESFDSSSPSSLTYGIHAFHCPDPVVQETQNPEVADSPTPDGKRGSSSKSYIWVNPSSPRASQLRRKSYDARYTKLVRLAEALNSCNSTEDDVANVLEDLGDRIVEQDAVVVLNNMVNPKNALLALKFFQSKLKPKREVILYNVTLKVFRKCKDLDRAEKLFDEMLERGVKPDNVTFSTMISYARMSSFLDKAVEWFEKMPTFGCDPDDVTYSAMIDAYGRAGNVDMAFSLYDRARTEKWRIDPMTFSTLIKIHGQSGNFDGCLNVYEEMKAIGANIIFVLSTVRKFHVWHEKIEQQYRQLGFPTMPLPLCIGIVLTVSHLTMFSLDKLLARCYCFIFSSLASS</sequence>
<evidence type="ECO:0000256" key="3">
    <source>
        <dbReference type="PROSITE-ProRule" id="PRU00708"/>
    </source>
</evidence>
<feature type="repeat" description="PPR" evidence="3">
    <location>
        <begin position="267"/>
        <end position="301"/>
    </location>
</feature>
<protein>
    <recommendedName>
        <fullName evidence="7">Pentatricopeptide repeat-containing protein At4g16390, chloroplastic-like</fullName>
    </recommendedName>
</protein>
<dbReference type="GO" id="GO:0009658">
    <property type="term" value="P:chloroplast organization"/>
    <property type="evidence" value="ECO:0007669"/>
    <property type="project" value="UniProtKB-ARBA"/>
</dbReference>
<feature type="repeat" description="PPR" evidence="3">
    <location>
        <begin position="197"/>
        <end position="231"/>
    </location>
</feature>
<dbReference type="InterPro" id="IPR011990">
    <property type="entry name" value="TPR-like_helical_dom_sf"/>
</dbReference>
<evidence type="ECO:0000256" key="1">
    <source>
        <dbReference type="ARBA" id="ARBA00007626"/>
    </source>
</evidence>
<dbReference type="PANTHER" id="PTHR47447:SF12">
    <property type="entry name" value="PENTATRICOPEPTIDE REPEAT-CONTAINING PROTEIN ATP4 HOMOLOG, CHLOROPLASTIC"/>
    <property type="match status" value="1"/>
</dbReference>
<dbReference type="FunFam" id="1.25.40.10:FF:000509">
    <property type="entry name" value="Pentatricopeptide repeat-containing protein At4g16390, chloroplastic"/>
    <property type="match status" value="1"/>
</dbReference>
<proteinExistence type="inferred from homology"/>
<comment type="caution">
    <text evidence="5">The sequence shown here is derived from an EMBL/GenBank/DDBJ whole genome shotgun (WGS) entry which is preliminary data.</text>
</comment>
<dbReference type="GO" id="GO:0003729">
    <property type="term" value="F:mRNA binding"/>
    <property type="evidence" value="ECO:0007669"/>
    <property type="project" value="TreeGrafter"/>
</dbReference>
<feature type="region of interest" description="Disordered" evidence="4">
    <location>
        <begin position="53"/>
        <end position="78"/>
    </location>
</feature>
<gene>
    <name evidence="5" type="ORF">FEM48_Zijuj01G0063200</name>
</gene>
<evidence type="ECO:0008006" key="7">
    <source>
        <dbReference type="Google" id="ProtNLM"/>
    </source>
</evidence>
<feature type="repeat" description="PPR" evidence="3">
    <location>
        <begin position="162"/>
        <end position="196"/>
    </location>
</feature>
<dbReference type="GO" id="GO:0009570">
    <property type="term" value="C:chloroplast stroma"/>
    <property type="evidence" value="ECO:0007669"/>
    <property type="project" value="TreeGrafter"/>
</dbReference>
<evidence type="ECO:0000313" key="6">
    <source>
        <dbReference type="Proteomes" id="UP000813462"/>
    </source>
</evidence>
<name>A0A978VZL8_ZIZJJ</name>
<dbReference type="NCBIfam" id="TIGR00756">
    <property type="entry name" value="PPR"/>
    <property type="match status" value="4"/>
</dbReference>
<reference evidence="5" key="1">
    <citation type="journal article" date="2021" name="Front. Plant Sci.">
        <title>Chromosome-Scale Genome Assembly for Chinese Sour Jujube and Insights Into Its Genome Evolution and Domestication Signature.</title>
        <authorList>
            <person name="Shen L.-Y."/>
            <person name="Luo H."/>
            <person name="Wang X.-L."/>
            <person name="Wang X.-M."/>
            <person name="Qiu X.-J."/>
            <person name="Liu H."/>
            <person name="Zhou S.-S."/>
            <person name="Jia K.-H."/>
            <person name="Nie S."/>
            <person name="Bao Y.-T."/>
            <person name="Zhang R.-G."/>
            <person name="Yun Q.-Z."/>
            <person name="Chai Y.-H."/>
            <person name="Lu J.-Y."/>
            <person name="Li Y."/>
            <person name="Zhao S.-W."/>
            <person name="Mao J.-F."/>
            <person name="Jia S.-G."/>
            <person name="Mao Y.-M."/>
        </authorList>
    </citation>
    <scope>NUCLEOTIDE SEQUENCE</scope>
    <source>
        <strain evidence="5">AT0</strain>
        <tissue evidence="5">Leaf</tissue>
    </source>
</reference>
<dbReference type="AlphaFoldDB" id="A0A978VZL8"/>
<dbReference type="InterPro" id="IPR002885">
    <property type="entry name" value="PPR_rpt"/>
</dbReference>
<dbReference type="Proteomes" id="UP000813462">
    <property type="component" value="Unassembled WGS sequence"/>
</dbReference>